<accession>A0A7J3XZN6</accession>
<name>A0A7J3XZN6_9CREN</name>
<protein>
    <submittedName>
        <fullName evidence="1">Uncharacterized protein</fullName>
    </submittedName>
</protein>
<organism evidence="1">
    <name type="scientific">Thermogladius calderae</name>
    <dbReference type="NCBI Taxonomy" id="1200300"/>
    <lineage>
        <taxon>Archaea</taxon>
        <taxon>Thermoproteota</taxon>
        <taxon>Thermoprotei</taxon>
        <taxon>Desulfurococcales</taxon>
        <taxon>Desulfurococcaceae</taxon>
        <taxon>Thermogladius</taxon>
    </lineage>
</organism>
<dbReference type="AlphaFoldDB" id="A0A7J3XZN6"/>
<sequence length="71" mass="7965">MKARFEGVIVSFDAPDTRRIFVYGSVDGEPAEFILLVSEEKYNELMRLGIGQRIEGEATKVSDSPLVLKMD</sequence>
<dbReference type="EMBL" id="DRYK01000055">
    <property type="protein sequence ID" value="HHP67939.1"/>
    <property type="molecule type" value="Genomic_DNA"/>
</dbReference>
<reference evidence="1" key="1">
    <citation type="journal article" date="2020" name="mSystems">
        <title>Genome- and Community-Level Interaction Insights into Carbon Utilization and Element Cycling Functions of Hydrothermarchaeota in Hydrothermal Sediment.</title>
        <authorList>
            <person name="Zhou Z."/>
            <person name="Liu Y."/>
            <person name="Xu W."/>
            <person name="Pan J."/>
            <person name="Luo Z.H."/>
            <person name="Li M."/>
        </authorList>
    </citation>
    <scope>NUCLEOTIDE SEQUENCE [LARGE SCALE GENOMIC DNA]</scope>
    <source>
        <strain evidence="1">SpSt-110</strain>
    </source>
</reference>
<proteinExistence type="predicted"/>
<gene>
    <name evidence="1" type="ORF">ENM60_04020</name>
</gene>
<comment type="caution">
    <text evidence="1">The sequence shown here is derived from an EMBL/GenBank/DDBJ whole genome shotgun (WGS) entry which is preliminary data.</text>
</comment>
<evidence type="ECO:0000313" key="1">
    <source>
        <dbReference type="EMBL" id="HHP67939.1"/>
    </source>
</evidence>